<reference evidence="6 7" key="1">
    <citation type="submission" date="2016-12" db="EMBL/GenBank/DDBJ databases">
        <title>The draft genome sequence of Actinophytocola xinjiangensis.</title>
        <authorList>
            <person name="Wang W."/>
            <person name="Yuan L."/>
        </authorList>
    </citation>
    <scope>NUCLEOTIDE SEQUENCE [LARGE SCALE GENOMIC DNA]</scope>
    <source>
        <strain evidence="6 7">CGMCC 4.4663</strain>
    </source>
</reference>
<name>A0A7Z1AXZ8_9PSEU</name>
<dbReference type="InterPro" id="IPR001031">
    <property type="entry name" value="Thioesterase"/>
</dbReference>
<dbReference type="SUPFAM" id="SSF56801">
    <property type="entry name" value="Acetyl-CoA synthetase-like"/>
    <property type="match status" value="2"/>
</dbReference>
<dbReference type="GO" id="GO:0044550">
    <property type="term" value="P:secondary metabolite biosynthetic process"/>
    <property type="evidence" value="ECO:0007669"/>
    <property type="project" value="TreeGrafter"/>
</dbReference>
<dbReference type="RefSeq" id="WP_075134227.1">
    <property type="nucleotide sequence ID" value="NZ_MSIF01000008.1"/>
</dbReference>
<dbReference type="InterPro" id="IPR045851">
    <property type="entry name" value="AMP-bd_C_sf"/>
</dbReference>
<dbReference type="PANTHER" id="PTHR45527:SF1">
    <property type="entry name" value="FATTY ACID SYNTHASE"/>
    <property type="match status" value="1"/>
</dbReference>
<keyword evidence="7" id="KW-1185">Reference proteome</keyword>
<dbReference type="NCBIfam" id="TIGR01733">
    <property type="entry name" value="AA-adenyl-dom"/>
    <property type="match status" value="2"/>
</dbReference>
<dbReference type="InterPro" id="IPR029058">
    <property type="entry name" value="AB_hydrolase_fold"/>
</dbReference>
<accession>A0A7Z1AXZ8</accession>
<dbReference type="GO" id="GO:0003824">
    <property type="term" value="F:catalytic activity"/>
    <property type="evidence" value="ECO:0007669"/>
    <property type="project" value="InterPro"/>
</dbReference>
<keyword evidence="2" id="KW-0596">Phosphopantetheine</keyword>
<dbReference type="Gene3D" id="3.30.300.30">
    <property type="match status" value="2"/>
</dbReference>
<evidence type="ECO:0000313" key="7">
    <source>
        <dbReference type="Proteomes" id="UP000185696"/>
    </source>
</evidence>
<dbReference type="InterPro" id="IPR006162">
    <property type="entry name" value="Ppantetheine_attach_site"/>
</dbReference>
<dbReference type="FunFam" id="2.30.38.10:FF:000001">
    <property type="entry name" value="Non-ribosomal peptide synthetase PvdI"/>
    <property type="match status" value="2"/>
</dbReference>
<dbReference type="Pfam" id="PF00501">
    <property type="entry name" value="AMP-binding"/>
    <property type="match status" value="2"/>
</dbReference>
<dbReference type="InterPro" id="IPR020845">
    <property type="entry name" value="AMP-binding_CS"/>
</dbReference>
<dbReference type="PROSITE" id="PS50075">
    <property type="entry name" value="CARRIER"/>
    <property type="match status" value="3"/>
</dbReference>
<dbReference type="CDD" id="cd17651">
    <property type="entry name" value="A_NRPS_VisG_like"/>
    <property type="match status" value="1"/>
</dbReference>
<dbReference type="InterPro" id="IPR000873">
    <property type="entry name" value="AMP-dep_synth/lig_dom"/>
</dbReference>
<feature type="compositionally biased region" description="Basic and acidic residues" evidence="4">
    <location>
        <begin position="1020"/>
        <end position="1035"/>
    </location>
</feature>
<dbReference type="Pfam" id="PF00975">
    <property type="entry name" value="Thioesterase"/>
    <property type="match status" value="1"/>
</dbReference>
<feature type="domain" description="Carrier" evidence="5">
    <location>
        <begin position="2046"/>
        <end position="2121"/>
    </location>
</feature>
<dbReference type="Pfam" id="PF00550">
    <property type="entry name" value="PP-binding"/>
    <property type="match status" value="3"/>
</dbReference>
<dbReference type="GO" id="GO:0008610">
    <property type="term" value="P:lipid biosynthetic process"/>
    <property type="evidence" value="ECO:0007669"/>
    <property type="project" value="UniProtKB-ARBA"/>
</dbReference>
<dbReference type="InterPro" id="IPR020802">
    <property type="entry name" value="TesA-like"/>
</dbReference>
<protein>
    <recommendedName>
        <fullName evidence="5">Carrier domain-containing protein</fullName>
    </recommendedName>
</protein>
<feature type="domain" description="Carrier" evidence="5">
    <location>
        <begin position="9"/>
        <end position="84"/>
    </location>
</feature>
<keyword evidence="3" id="KW-0597">Phosphoprotein</keyword>
<organism evidence="6 7">
    <name type="scientific">Actinophytocola xinjiangensis</name>
    <dbReference type="NCBI Taxonomy" id="485602"/>
    <lineage>
        <taxon>Bacteria</taxon>
        <taxon>Bacillati</taxon>
        <taxon>Actinomycetota</taxon>
        <taxon>Actinomycetes</taxon>
        <taxon>Pseudonocardiales</taxon>
        <taxon>Pseudonocardiaceae</taxon>
    </lineage>
</organism>
<dbReference type="SMART" id="SM00823">
    <property type="entry name" value="PKS_PP"/>
    <property type="match status" value="3"/>
</dbReference>
<dbReference type="FunFam" id="1.10.1200.10:FF:000016">
    <property type="entry name" value="Non-ribosomal peptide synthase"/>
    <property type="match status" value="1"/>
</dbReference>
<evidence type="ECO:0000256" key="2">
    <source>
        <dbReference type="ARBA" id="ARBA00022450"/>
    </source>
</evidence>
<evidence type="ECO:0000256" key="3">
    <source>
        <dbReference type="ARBA" id="ARBA00022553"/>
    </source>
</evidence>
<dbReference type="PANTHER" id="PTHR45527">
    <property type="entry name" value="NONRIBOSOMAL PEPTIDE SYNTHETASE"/>
    <property type="match status" value="1"/>
</dbReference>
<dbReference type="SMART" id="SM00824">
    <property type="entry name" value="PKS_TE"/>
    <property type="match status" value="1"/>
</dbReference>
<dbReference type="Pfam" id="PF00668">
    <property type="entry name" value="Condensation"/>
    <property type="match status" value="2"/>
</dbReference>
<dbReference type="InterPro" id="IPR042099">
    <property type="entry name" value="ANL_N_sf"/>
</dbReference>
<dbReference type="GO" id="GO:0031177">
    <property type="term" value="F:phosphopantetheine binding"/>
    <property type="evidence" value="ECO:0007669"/>
    <property type="project" value="InterPro"/>
</dbReference>
<comment type="caution">
    <text evidence="6">The sequence shown here is derived from an EMBL/GenBank/DDBJ whole genome shotgun (WGS) entry which is preliminary data.</text>
</comment>
<dbReference type="InterPro" id="IPR036736">
    <property type="entry name" value="ACP-like_sf"/>
</dbReference>
<dbReference type="GO" id="GO:0072330">
    <property type="term" value="P:monocarboxylic acid biosynthetic process"/>
    <property type="evidence" value="ECO:0007669"/>
    <property type="project" value="UniProtKB-ARBA"/>
</dbReference>
<dbReference type="InterPro" id="IPR009081">
    <property type="entry name" value="PP-bd_ACP"/>
</dbReference>
<dbReference type="GO" id="GO:0043041">
    <property type="term" value="P:amino acid activation for nonribosomal peptide biosynthetic process"/>
    <property type="evidence" value="ECO:0007669"/>
    <property type="project" value="TreeGrafter"/>
</dbReference>
<gene>
    <name evidence="6" type="ORF">BLA60_18910</name>
</gene>
<evidence type="ECO:0000259" key="5">
    <source>
        <dbReference type="PROSITE" id="PS50075"/>
    </source>
</evidence>
<dbReference type="InterPro" id="IPR010071">
    <property type="entry name" value="AA_adenyl_dom"/>
</dbReference>
<dbReference type="Pfam" id="PF13193">
    <property type="entry name" value="AMP-binding_C"/>
    <property type="match status" value="2"/>
</dbReference>
<dbReference type="Gene3D" id="3.40.50.1820">
    <property type="entry name" value="alpha/beta hydrolase"/>
    <property type="match status" value="1"/>
</dbReference>
<dbReference type="EMBL" id="MSIF01000008">
    <property type="protein sequence ID" value="OLF09836.1"/>
    <property type="molecule type" value="Genomic_DNA"/>
</dbReference>
<dbReference type="SUPFAM" id="SSF47336">
    <property type="entry name" value="ACP-like"/>
    <property type="match status" value="3"/>
</dbReference>
<dbReference type="Gene3D" id="1.10.1200.10">
    <property type="entry name" value="ACP-like"/>
    <property type="match status" value="2"/>
</dbReference>
<dbReference type="PROSITE" id="PS00455">
    <property type="entry name" value="AMP_BINDING"/>
    <property type="match status" value="2"/>
</dbReference>
<dbReference type="InterPro" id="IPR025110">
    <property type="entry name" value="AMP-bd_C"/>
</dbReference>
<dbReference type="FunFam" id="1.10.1200.10:FF:000005">
    <property type="entry name" value="Nonribosomal peptide synthetase 1"/>
    <property type="match status" value="2"/>
</dbReference>
<dbReference type="InterPro" id="IPR020806">
    <property type="entry name" value="PKS_PP-bd"/>
</dbReference>
<dbReference type="SUPFAM" id="SSF53474">
    <property type="entry name" value="alpha/beta-Hydrolases"/>
    <property type="match status" value="1"/>
</dbReference>
<dbReference type="Gene3D" id="3.30.559.10">
    <property type="entry name" value="Chloramphenicol acetyltransferase-like domain"/>
    <property type="match status" value="2"/>
</dbReference>
<feature type="domain" description="Carrier" evidence="5">
    <location>
        <begin position="1038"/>
        <end position="1113"/>
    </location>
</feature>
<dbReference type="Gene3D" id="3.30.559.30">
    <property type="entry name" value="Nonribosomal peptide synthetase, condensation domain"/>
    <property type="match status" value="2"/>
</dbReference>
<proteinExistence type="predicted"/>
<dbReference type="OrthoDB" id="2378856at2"/>
<dbReference type="Proteomes" id="UP000185696">
    <property type="component" value="Unassembled WGS sequence"/>
</dbReference>
<evidence type="ECO:0000313" key="6">
    <source>
        <dbReference type="EMBL" id="OLF09836.1"/>
    </source>
</evidence>
<dbReference type="InterPro" id="IPR001242">
    <property type="entry name" value="Condensation_dom"/>
</dbReference>
<evidence type="ECO:0000256" key="1">
    <source>
        <dbReference type="ARBA" id="ARBA00001957"/>
    </source>
</evidence>
<dbReference type="FunFam" id="3.40.50.12780:FF:000012">
    <property type="entry name" value="Non-ribosomal peptide synthetase"/>
    <property type="match status" value="1"/>
</dbReference>
<dbReference type="GO" id="GO:0005829">
    <property type="term" value="C:cytosol"/>
    <property type="evidence" value="ECO:0007669"/>
    <property type="project" value="TreeGrafter"/>
</dbReference>
<dbReference type="PROSITE" id="PS00012">
    <property type="entry name" value="PHOSPHOPANTETHEINE"/>
    <property type="match status" value="2"/>
</dbReference>
<dbReference type="Gene3D" id="3.40.50.12780">
    <property type="entry name" value="N-terminal domain of ligase-like"/>
    <property type="match status" value="2"/>
</dbReference>
<dbReference type="CDD" id="cd19540">
    <property type="entry name" value="LCL_NRPS-like"/>
    <property type="match status" value="2"/>
</dbReference>
<comment type="cofactor">
    <cofactor evidence="1">
        <name>pantetheine 4'-phosphate</name>
        <dbReference type="ChEBI" id="CHEBI:47942"/>
    </cofactor>
</comment>
<dbReference type="SUPFAM" id="SSF52777">
    <property type="entry name" value="CoA-dependent acyltransferases"/>
    <property type="match status" value="4"/>
</dbReference>
<feature type="region of interest" description="Disordered" evidence="4">
    <location>
        <begin position="1020"/>
        <end position="1039"/>
    </location>
</feature>
<evidence type="ECO:0000256" key="4">
    <source>
        <dbReference type="SAM" id="MobiDB-lite"/>
    </source>
</evidence>
<dbReference type="InterPro" id="IPR023213">
    <property type="entry name" value="CAT-like_dom_sf"/>
</dbReference>
<sequence length="2354" mass="252900">MSENGRYVAPRNPREEILCALFAELLGVARVGIDDGFFELGGHSLLATRLMSRVRSTLGAELTIRDLFASPTVAGLALRLDRERVSRPPLVPAPRDGDVPLSFAQRRLWFLHQLDGPSPLYNIPLAFRVTGALDVDALRAAVGDLVVRHESLRTVFAESDGVPVQRVLDEVTVAFEVLDVDESEVDKRLVDATGHCFDLAAEPPVRVSVFRVPDGAVVLVLLHHVAGDGWSLGPLCGDLSVAYAARVGGGSPVWDALPVQYGDFAVWQREALGSEADEDSVFARQVGFWREALAGAPDELVLPADRPRPVAGTFGGDSVEFTVDSELHAGLVGLARSGRASLFMVLQAGIAGLLSRLGAGRDIVVGSPIAGRLDDQLDDLVGFFVNTLVLRTDVSGDPNFAELVARVREWDLAAYENQDVPFERLVEELAPTRSLSRHPLFQVLLVLQNNVEGVLELPGAQVQEVPVGAGVAKFDLEFFFTERRGEHGEPLGLAGEIEFSTDRFDRSTVEALVGRLEALLRAVVVDPDRPLSTVELLTAAEHRQLTAWTTTPVPDTSPSESFERQAERTPDAIALVFEDVQLTYAELNARANQVAHGLIARGAGPEHVVAVRLPRSLDLVVAVLGVLKSGAAFLPVDPGYPAERTGFMLADAAPTAVLDDLAGFAGEPTANPSTVGRLPGHPAYVIYTSGSTGTPKAVVMPTSAVVNMLAWQAGEVGTDPAGRTAQFTSISFDVAVQEIFSALWHGKTLVVPGEYTRRSAADLAQWLADHAVTELFAPNLVIDALCEAANENGLDLPALRVLAQAGEALVFGDTLRAFLARHPHVVVHNHYGPTETHAATSHVVRGEPESPAPIGTPITNARVYLLDEWYRPVPPGVLGEVWVAGAGLARGYLRRPGLTAERFLPDPFGPPGERMYRTGDLARRDPAGLLHFGGRVDHQVKIRGMRVELGEIEAVLTRHPDVTRAAVVAHGGTRLVAHVVTAGPRDAGELRAHAAATLPGHMVPSLVLFTDALPLTPNGKLDRARLPEPASDRPVTRSARTPQEEILCELFGELLDVPLVGIDDDFFELGGHSLLATRLVSRIRSTLGVRVAVRALFEHPTVAGLAAALREDGPPRPPLRPVPRGEDVPMSFAQQRLWFLHQLAEGDEAYHLPLAYRVTGELDVDALRAAVGDLVVRHESLRTVFVERDGVPVQHVVADPDVPFTVGTPLDEALGHRFDLARELPLRVSVHPDPDGCVVLVLLHHIAADGWSQGPLCRDLATAYAARLGGAAPRWEPLPVRYADFAVWQRELLESVSAGQIGFWRDALAGVPDELALLTDRPRPAIGSVAADGVEFHLDRELHQALVALARSGGASLFMVVQAGLAGLLTRLGAGTDVVLGSPLAGRLDDQLDDLVGFFVNTLVLRTDVSGDPGFAELVARVREWDLAAYENQDVPFERLVEELRPARSLGRHPLFQVLLALQNTEGETLDLTGAEVTDHPVGGAVAKFDLEFVLSETPDGLTGVLNYRTDLFDRSTAESLVARLETVLRAVVADPDRPLSTVDLLTAAERHQLLVEWNDTATAVPATTLPVLFERQVASTPDATALVFEDDELTYAQLNAAANRLAHQLIAGGVGPEDVVALVLPRSVALTVAVLGVLKAGAAFLPVDPGYPAERLRYMLDDARPGAVLDDPAVVLAATGADTDPTDAQRTAPLLAAHPAYVLYTSGSTGRPKAAQVTHHGLPSIVGAYRDRMGITAHSRVLQWYSPSFDASYLEFFGALLSGACLIGAPAHRLLPGDPLVDVVAQHRATHTGMTPSVASVLRADQFPSLVAVGLGGEQVPVDVVDRWAPGRVLLNVYGPTECTIANTLHRLVPGSPIPLGAPAANSRAYVLDAALNPVPAGVAGELYIAGHGLARGYLRRPGLTAQRFGPNPFGPPGSRMYRTGDLARWNRDGQVEYLGRIDHQVKLRGFRVEPGEVETVLTRHPAVTTAAVLAREDRLVAYVVLATALADLSAELRAHCAATLPEFMVPSAYLVIPELPLNPNGKLLRTALPDPAVRTSEPVAARTAAQRLLCRLFAEAVGIERVGIDDDFFAIGGHSLLVTTVISRLRAEHGLHLGVRDFFATPTVRGLATGLRADDLPATILPLHTEGSRPPLFCVHPVAGLSTSYATLAEYLGPDQPVYGLTARGPGELPASLREMARDYLAAIRAVAPTGPYHLFGWSFGGYVAHEIATLLQAAGERVALLALADTYPRLAGDRHEPFDEDTARELLAEYLDHSDRETDFAQIVDHQTAVIVNNGKMMAEFIPGRYGGDCLFFLAEDTETAGEFRPDRWRPHVAGRLDIVKVAADHREMMLPRPASRIAAALAREMG</sequence>